<dbReference type="InterPro" id="IPR002901">
    <property type="entry name" value="MGlyc_endo_b_GlcNAc-like_dom"/>
</dbReference>
<dbReference type="Proteomes" id="UP000256409">
    <property type="component" value="Unassembled WGS sequence"/>
</dbReference>
<proteinExistence type="inferred from homology"/>
<dbReference type="Gene3D" id="1.10.530.10">
    <property type="match status" value="1"/>
</dbReference>
<feature type="domain" description="Mannosyl-glycoprotein endo-beta-N-acetylglucosamidase-like" evidence="2">
    <location>
        <begin position="124"/>
        <end position="271"/>
    </location>
</feature>
<dbReference type="SMART" id="SM00047">
    <property type="entry name" value="LYZ2"/>
    <property type="match status" value="1"/>
</dbReference>
<dbReference type="Pfam" id="PF01832">
    <property type="entry name" value="Glucosaminidase"/>
    <property type="match status" value="1"/>
</dbReference>
<evidence type="ECO:0000313" key="6">
    <source>
        <dbReference type="Proteomes" id="UP000256409"/>
    </source>
</evidence>
<protein>
    <submittedName>
        <fullName evidence="4">Autolysin</fullName>
    </submittedName>
</protein>
<comment type="similarity">
    <text evidence="1">In the N-terminal section; belongs to the N-acetylmuramoyl-L-alanine amidase 2 family.</text>
</comment>
<dbReference type="EMBL" id="QEIT01000069">
    <property type="protein sequence ID" value="PWZ73424.1"/>
    <property type="molecule type" value="Genomic_DNA"/>
</dbReference>
<evidence type="ECO:0000259" key="2">
    <source>
        <dbReference type="SMART" id="SM00047"/>
    </source>
</evidence>
<dbReference type="OrthoDB" id="9816557at2"/>
<dbReference type="OMA" id="KYQGIDE"/>
<dbReference type="Proteomes" id="UP000246800">
    <property type="component" value="Unassembled WGS sequence"/>
</dbReference>
<evidence type="ECO:0000313" key="3">
    <source>
        <dbReference type="EMBL" id="PWZ73424.1"/>
    </source>
</evidence>
<evidence type="ECO:0000256" key="1">
    <source>
        <dbReference type="ARBA" id="ARBA00006088"/>
    </source>
</evidence>
<dbReference type="GO" id="GO:0004040">
    <property type="term" value="F:amidase activity"/>
    <property type="evidence" value="ECO:0007669"/>
    <property type="project" value="InterPro"/>
</dbReference>
<dbReference type="EMBL" id="QQPC01000015">
    <property type="protein sequence ID" value="REA83151.1"/>
    <property type="molecule type" value="Genomic_DNA"/>
</dbReference>
<evidence type="ECO:0000313" key="5">
    <source>
        <dbReference type="Proteomes" id="UP000246800"/>
    </source>
</evidence>
<reference evidence="4" key="2">
    <citation type="journal article" date="2018" name="Vet. Microbiol.">
        <title>Methicillin-resistant staphylococci amongst veterinary personnel, personnel-owned pets, patients and the hospital environment of two small animal veterinary hospitals.</title>
        <authorList>
            <person name="Worthing K.A."/>
            <person name="Brown J."/>
            <person name="Gerber L."/>
            <person name="Abraham S."/>
            <person name="Trott D."/>
            <person name="Norris J.M."/>
        </authorList>
    </citation>
    <scope>NUCLEOTIDE SEQUENCE</scope>
    <source>
        <strain evidence="4">ST496-2</strain>
    </source>
</reference>
<dbReference type="GeneID" id="93823161"/>
<gene>
    <name evidence="3" type="ORF">DD902_10845</name>
    <name evidence="4" type="ORF">DV961_03385</name>
</gene>
<dbReference type="eggNOG" id="COG4193">
    <property type="taxonomic scope" value="Bacteria"/>
</dbReference>
<reference evidence="6" key="3">
    <citation type="journal article" date="2018" name="Vet. Microbiol.">
        <title>Molecular epidemiology of methicillin-resistant staphylococci amongst veterinary personnel, personnel-owned pets, patients and the hospital environment of two companion animal veterinary hospitals.</title>
        <authorList>
            <person name="Worthing K.A."/>
            <person name="Brown J."/>
            <person name="Gerber L."/>
            <person name="Abraham S."/>
            <person name="Trott D."/>
            <person name="Norris J.M."/>
        </authorList>
    </citation>
    <scope>NUCLEOTIDE SEQUENCE [LARGE SCALE GENOMIC DNA]</scope>
    <source>
        <strain evidence="6">ST496-2</strain>
    </source>
</reference>
<evidence type="ECO:0000313" key="4">
    <source>
        <dbReference type="EMBL" id="REA83151.1"/>
    </source>
</evidence>
<dbReference type="AlphaFoldDB" id="A0A166PEP4"/>
<reference evidence="3 5" key="1">
    <citation type="journal article" date="2018" name="Vet. Microbiol.">
        <title>Clonal diversity and geographic distribution of methicillin-resistant Staphylococcus pseudintermedius from Australian animals: Discovery of novel sequence types.</title>
        <authorList>
            <person name="Worthing K.A."/>
            <person name="Abraham S."/>
            <person name="Coombs G.W."/>
            <person name="Pang S."/>
            <person name="Saputra S."/>
            <person name="Jordan D."/>
            <person name="Trott D.J."/>
            <person name="Norris J.M."/>
        </authorList>
    </citation>
    <scope>NUCLEOTIDE SEQUENCE [LARGE SCALE GENOMIC DNA]</scope>
    <source>
        <strain evidence="3 5">ST525 1</strain>
    </source>
</reference>
<accession>A0A166PEP4</accession>
<organism evidence="4 6">
    <name type="scientific">Staphylococcus pseudintermedius</name>
    <dbReference type="NCBI Taxonomy" id="283734"/>
    <lineage>
        <taxon>Bacteria</taxon>
        <taxon>Bacillati</taxon>
        <taxon>Bacillota</taxon>
        <taxon>Bacilli</taxon>
        <taxon>Bacillales</taxon>
        <taxon>Staphylococcaceae</taxon>
        <taxon>Staphylococcus</taxon>
        <taxon>Staphylococcus intermedius group</taxon>
    </lineage>
</organism>
<comment type="caution">
    <text evidence="4">The sequence shown here is derived from an EMBL/GenBank/DDBJ whole genome shotgun (WGS) entry which is preliminary data.</text>
</comment>
<name>A0A166PEP4_STAPS</name>
<sequence length="287" mass="33027">MRKHKKGSILAVLASLMIAAAAGFFFFKMIEDQIFFKSVDQVERVEKLDVTLKQASEKQIDNYTSQQVSNKDHTNWRDASDSEIRQAMDSSSFMDDKRQKYQFLELSKYQGIDKNRIKRMLRDHPTLLAHTDDFVNAAKAKQVNEVYLISHALLETGSVVSELSNGVEIDGKKYYNFYGVGALDEAPVKTGAEYAKKKGWDTPEKAINGGAAFIHDHYLSNPNQNTLYSMRWNPKNPGEHQYATDINWAKSNAVIMADFYKDMKTEGKYFNWYVYKDDKKHQDGHNY</sequence>
<dbReference type="RefSeq" id="WP_014613595.1">
    <property type="nucleotide sequence ID" value="NZ_AP019372.1"/>
</dbReference>